<evidence type="ECO:0000256" key="2">
    <source>
        <dbReference type="ARBA" id="ARBA00022803"/>
    </source>
</evidence>
<feature type="signal peptide" evidence="3">
    <location>
        <begin position="1"/>
        <end position="19"/>
    </location>
</feature>
<comment type="caution">
    <text evidence="4">The sequence shown here is derived from an EMBL/GenBank/DDBJ whole genome shotgun (WGS) entry which is preliminary data.</text>
</comment>
<proteinExistence type="predicted"/>
<evidence type="ECO:0000313" key="4">
    <source>
        <dbReference type="EMBL" id="MBN7820386.1"/>
    </source>
</evidence>
<dbReference type="SUPFAM" id="SSF48452">
    <property type="entry name" value="TPR-like"/>
    <property type="match status" value="1"/>
</dbReference>
<dbReference type="Gene3D" id="1.25.40.10">
    <property type="entry name" value="Tetratricopeptide repeat domain"/>
    <property type="match status" value="1"/>
</dbReference>
<accession>A0ABS3CTF2</accession>
<organism evidence="4 5">
    <name type="scientific">Bowmanella yangjiangensis</name>
    <dbReference type="NCBI Taxonomy" id="2811230"/>
    <lineage>
        <taxon>Bacteria</taxon>
        <taxon>Pseudomonadati</taxon>
        <taxon>Pseudomonadota</taxon>
        <taxon>Gammaproteobacteria</taxon>
        <taxon>Alteromonadales</taxon>
        <taxon>Alteromonadaceae</taxon>
        <taxon>Bowmanella</taxon>
    </lineage>
</organism>
<dbReference type="Pfam" id="PF07719">
    <property type="entry name" value="TPR_2"/>
    <property type="match status" value="1"/>
</dbReference>
<keyword evidence="5" id="KW-1185">Reference proteome</keyword>
<dbReference type="InterPro" id="IPR019734">
    <property type="entry name" value="TPR_rpt"/>
</dbReference>
<keyword evidence="2" id="KW-0802">TPR repeat</keyword>
<gene>
    <name evidence="4" type="ORF">J0A65_10955</name>
</gene>
<feature type="chain" id="PRO_5047526227" evidence="3">
    <location>
        <begin position="20"/>
        <end position="230"/>
    </location>
</feature>
<dbReference type="Pfam" id="PF13181">
    <property type="entry name" value="TPR_8"/>
    <property type="match status" value="1"/>
</dbReference>
<evidence type="ECO:0000313" key="5">
    <source>
        <dbReference type="Proteomes" id="UP000663992"/>
    </source>
</evidence>
<protein>
    <submittedName>
        <fullName evidence="4">Tetratricopeptide repeat protein</fullName>
    </submittedName>
</protein>
<reference evidence="4 5" key="1">
    <citation type="submission" date="2021-03" db="EMBL/GenBank/DDBJ databases">
        <title>novel species isolated from a fishpond in China.</title>
        <authorList>
            <person name="Lu H."/>
            <person name="Cai Z."/>
        </authorList>
    </citation>
    <scope>NUCLEOTIDE SEQUENCE [LARGE SCALE GENOMIC DNA]</scope>
    <source>
        <strain evidence="4 5">Y57</strain>
    </source>
</reference>
<dbReference type="Proteomes" id="UP000663992">
    <property type="component" value="Unassembled WGS sequence"/>
</dbReference>
<dbReference type="RefSeq" id="WP_206594222.1">
    <property type="nucleotide sequence ID" value="NZ_JAFKCS010000009.1"/>
</dbReference>
<keyword evidence="1" id="KW-0677">Repeat</keyword>
<evidence type="ECO:0000256" key="1">
    <source>
        <dbReference type="ARBA" id="ARBA00022737"/>
    </source>
</evidence>
<dbReference type="InterPro" id="IPR013105">
    <property type="entry name" value="TPR_2"/>
</dbReference>
<evidence type="ECO:0000256" key="3">
    <source>
        <dbReference type="SAM" id="SignalP"/>
    </source>
</evidence>
<sequence length="230" mass="27093">MKKLVALLLLNCLSFQVFSLGWFGNTLNGRQCEGNSQGFGPYDYFEVVASGENSELWSKARLWEIDRIHYGKGNRHVADKSTLTEINYKLAMQEYDYTLRAYPNHVPALQAVMDLERRRERESAIRKVTIVPFKTPPECYFQRAIQFQPGQAHLYLVYAVYLHRQKQFELAEHHYREAYKRDENPETAYNLGLLLFNKGDYDEARRYYELAREKQFPLDGLDRLLKAKGY</sequence>
<name>A0ABS3CTF2_9ALTE</name>
<keyword evidence="3" id="KW-0732">Signal</keyword>
<dbReference type="InterPro" id="IPR011990">
    <property type="entry name" value="TPR-like_helical_dom_sf"/>
</dbReference>
<dbReference type="EMBL" id="JAFKCS010000009">
    <property type="protein sequence ID" value="MBN7820386.1"/>
    <property type="molecule type" value="Genomic_DNA"/>
</dbReference>